<dbReference type="PANTHER" id="PTHR35046">
    <property type="entry name" value="ZINC KNUCKLE (CCHC-TYPE) FAMILY PROTEIN"/>
    <property type="match status" value="1"/>
</dbReference>
<accession>A0A371F9M6</accession>
<proteinExistence type="predicted"/>
<gene>
    <name evidence="1" type="ORF">CR513_45191</name>
</gene>
<dbReference type="Gene3D" id="3.30.420.10">
    <property type="entry name" value="Ribonuclease H-like superfamily/Ribonuclease H"/>
    <property type="match status" value="1"/>
</dbReference>
<dbReference type="InterPro" id="IPR012337">
    <property type="entry name" value="RNaseH-like_sf"/>
</dbReference>
<organism evidence="1 2">
    <name type="scientific">Mucuna pruriens</name>
    <name type="common">Velvet bean</name>
    <name type="synonym">Dolichos pruriens</name>
    <dbReference type="NCBI Taxonomy" id="157652"/>
    <lineage>
        <taxon>Eukaryota</taxon>
        <taxon>Viridiplantae</taxon>
        <taxon>Streptophyta</taxon>
        <taxon>Embryophyta</taxon>
        <taxon>Tracheophyta</taxon>
        <taxon>Spermatophyta</taxon>
        <taxon>Magnoliopsida</taxon>
        <taxon>eudicotyledons</taxon>
        <taxon>Gunneridae</taxon>
        <taxon>Pentapetalae</taxon>
        <taxon>rosids</taxon>
        <taxon>fabids</taxon>
        <taxon>Fabales</taxon>
        <taxon>Fabaceae</taxon>
        <taxon>Papilionoideae</taxon>
        <taxon>50 kb inversion clade</taxon>
        <taxon>NPAAA clade</taxon>
        <taxon>indigoferoid/millettioid clade</taxon>
        <taxon>Phaseoleae</taxon>
        <taxon>Mucuna</taxon>
    </lineage>
</organism>
<name>A0A371F9M6_MUCPR</name>
<dbReference type="OrthoDB" id="407598at2759"/>
<reference evidence="1" key="1">
    <citation type="submission" date="2018-05" db="EMBL/GenBank/DDBJ databases">
        <title>Draft genome of Mucuna pruriens seed.</title>
        <authorList>
            <person name="Nnadi N.E."/>
            <person name="Vos R."/>
            <person name="Hasami M.H."/>
            <person name="Devisetty U.K."/>
            <person name="Aguiy J.C."/>
        </authorList>
    </citation>
    <scope>NUCLEOTIDE SEQUENCE [LARGE SCALE GENOMIC DNA]</scope>
    <source>
        <strain evidence="1">JCA_2017</strain>
    </source>
</reference>
<dbReference type="GO" id="GO:0003676">
    <property type="term" value="F:nucleic acid binding"/>
    <property type="evidence" value="ECO:0007669"/>
    <property type="project" value="InterPro"/>
</dbReference>
<evidence type="ECO:0000313" key="1">
    <source>
        <dbReference type="EMBL" id="RDX74992.1"/>
    </source>
</evidence>
<protein>
    <recommendedName>
        <fullName evidence="3">Integrase catalytic domain-containing protein</fullName>
    </recommendedName>
</protein>
<dbReference type="PANTHER" id="PTHR35046:SF9">
    <property type="entry name" value="RNA-DIRECTED DNA POLYMERASE"/>
    <property type="match status" value="1"/>
</dbReference>
<comment type="caution">
    <text evidence="1">The sequence shown here is derived from an EMBL/GenBank/DDBJ whole genome shotgun (WGS) entry which is preliminary data.</text>
</comment>
<keyword evidence="2" id="KW-1185">Reference proteome</keyword>
<dbReference type="EMBL" id="QJKJ01009984">
    <property type="protein sequence ID" value="RDX74992.1"/>
    <property type="molecule type" value="Genomic_DNA"/>
</dbReference>
<feature type="non-terminal residue" evidence="1">
    <location>
        <position position="1"/>
    </location>
</feature>
<dbReference type="Proteomes" id="UP000257109">
    <property type="component" value="Unassembled WGS sequence"/>
</dbReference>
<sequence>MDFYLRKRGCECPKVLLENYLSKRHMRRDVHHICDRYLVCKVAKSKVSPHGLYISLPIPTSPWVDISMDFVHGFPRSKGGRDSIFVVVDRFSKMTHFIPCQKVNDVCHVANYFFRKVVRLHSLSKTIALDRDSEFHNHFGEPYGVSSAPSYYFPPPVINKRMDKLKLVNTNTSHSPFELVYAFNPLPPLDLLPLQNVSSILN</sequence>
<evidence type="ECO:0000313" key="2">
    <source>
        <dbReference type="Proteomes" id="UP000257109"/>
    </source>
</evidence>
<dbReference type="AlphaFoldDB" id="A0A371F9M6"/>
<dbReference type="SUPFAM" id="SSF53098">
    <property type="entry name" value="Ribonuclease H-like"/>
    <property type="match status" value="1"/>
</dbReference>
<dbReference type="InterPro" id="IPR036397">
    <property type="entry name" value="RNaseH_sf"/>
</dbReference>
<dbReference type="STRING" id="157652.A0A371F9M6"/>
<evidence type="ECO:0008006" key="3">
    <source>
        <dbReference type="Google" id="ProtNLM"/>
    </source>
</evidence>